<comment type="caution">
    <text evidence="1">The sequence shown here is derived from an EMBL/GenBank/DDBJ whole genome shotgun (WGS) entry which is preliminary data.</text>
</comment>
<dbReference type="AlphaFoldDB" id="A0ABC9PF79"/>
<gene>
    <name evidence="1" type="ORF">HMPREF9390_1127</name>
</gene>
<name>A0ABC9PF79_STRSA</name>
<dbReference type="EMBL" id="AEWZ01000002">
    <property type="protein sequence ID" value="EGC25338.1"/>
    <property type="molecule type" value="Genomic_DNA"/>
</dbReference>
<evidence type="ECO:0000313" key="2">
    <source>
        <dbReference type="Proteomes" id="UP000003857"/>
    </source>
</evidence>
<accession>A0ABC9PF79</accession>
<organism evidence="1 2">
    <name type="scientific">Streptococcus sanguinis SK405</name>
    <dbReference type="NCBI Taxonomy" id="888817"/>
    <lineage>
        <taxon>Bacteria</taxon>
        <taxon>Bacillati</taxon>
        <taxon>Bacillota</taxon>
        <taxon>Bacilli</taxon>
        <taxon>Lactobacillales</taxon>
        <taxon>Streptococcaceae</taxon>
        <taxon>Streptococcus</taxon>
    </lineage>
</organism>
<protein>
    <submittedName>
        <fullName evidence="1">Uncharacterized protein</fullName>
    </submittedName>
</protein>
<evidence type="ECO:0000313" key="1">
    <source>
        <dbReference type="EMBL" id="EGC25338.1"/>
    </source>
</evidence>
<reference evidence="1 2" key="1">
    <citation type="submission" date="2011-01" db="EMBL/GenBank/DDBJ databases">
        <authorList>
            <person name="Muzny D."/>
            <person name="Qin X."/>
            <person name="Buhay C."/>
            <person name="Dugan-Rocha S."/>
            <person name="Ding Y."/>
            <person name="Chen G."/>
            <person name="Hawes A."/>
            <person name="Holder M."/>
            <person name="Jhangiani S."/>
            <person name="Johnson A."/>
            <person name="Khan Z."/>
            <person name="Li Z."/>
            <person name="Liu W."/>
            <person name="Liu X."/>
            <person name="Perez L."/>
            <person name="Shen H."/>
            <person name="Wang Q."/>
            <person name="Watt J."/>
            <person name="Xi L."/>
            <person name="Xin Y."/>
            <person name="Zhou J."/>
            <person name="Deng J."/>
            <person name="Jiang H."/>
            <person name="Liu Y."/>
            <person name="Qu J."/>
            <person name="Song X.-Z."/>
            <person name="Zhang L."/>
            <person name="Villasana D."/>
            <person name="Johnson A."/>
            <person name="Liu J."/>
            <person name="Liyanage D."/>
            <person name="Lorensuhewa L."/>
            <person name="Robinson T."/>
            <person name="Song A."/>
            <person name="Song B.-B."/>
            <person name="Dinh H."/>
            <person name="Thornton R."/>
            <person name="Coyle M."/>
            <person name="Francisco L."/>
            <person name="Jackson L."/>
            <person name="Javaid M."/>
            <person name="Korchina V."/>
            <person name="Kovar C."/>
            <person name="Mata R."/>
            <person name="Mathew T."/>
            <person name="Ngo R."/>
            <person name="Nguyen L."/>
            <person name="Nguyen N."/>
            <person name="Okwuonu G."/>
            <person name="Ongeri F."/>
            <person name="Pham C."/>
            <person name="Simmons D."/>
            <person name="Wilczek-Boney K."/>
            <person name="Hale W."/>
            <person name="Jakkamsetti A."/>
            <person name="Pham P."/>
            <person name="Ruth R."/>
            <person name="San Lucas F."/>
            <person name="Warren J."/>
            <person name="Zhang J."/>
            <person name="Zhao Z."/>
            <person name="Zhou C."/>
            <person name="Zhu D."/>
            <person name="Lee S."/>
            <person name="Bess C."/>
            <person name="Blankenburg K."/>
            <person name="Forbes L."/>
            <person name="Fu Q."/>
            <person name="Gubbala S."/>
            <person name="Hirani K."/>
            <person name="Jayaseelan J.C."/>
            <person name="Lara F."/>
            <person name="Munidasa M."/>
            <person name="Palculict T."/>
            <person name="Patil S."/>
            <person name="Pu L.-L."/>
            <person name="Saada N."/>
            <person name="Tang L."/>
            <person name="Weissenberger G."/>
            <person name="Zhu Y."/>
            <person name="Hemphill L."/>
            <person name="Shang Y."/>
            <person name="Youmans B."/>
            <person name="Ayvaz T."/>
            <person name="Ross M."/>
            <person name="Santibanez J."/>
            <person name="Aqrawi P."/>
            <person name="Gross S."/>
            <person name="Joshi V."/>
            <person name="Fowler G."/>
            <person name="Nazareth L."/>
            <person name="Reid J."/>
            <person name="Worley K."/>
            <person name="Petrosino J."/>
            <person name="Highlander S."/>
            <person name="Gibbs R."/>
        </authorList>
    </citation>
    <scope>NUCLEOTIDE SEQUENCE [LARGE SCALE GENOMIC DNA]</scope>
    <source>
        <strain evidence="1 2">SK405</strain>
    </source>
</reference>
<proteinExistence type="predicted"/>
<dbReference type="Proteomes" id="UP000003857">
    <property type="component" value="Unassembled WGS sequence"/>
</dbReference>
<sequence>MILIFLDYGLIIMLLNKKVKTKDSKKDFIRKVAKFQNFSV</sequence>